<feature type="compositionally biased region" description="Basic and acidic residues" evidence="1">
    <location>
        <begin position="394"/>
        <end position="404"/>
    </location>
</feature>
<evidence type="ECO:0000313" key="4">
    <source>
        <dbReference type="Proteomes" id="UP000324973"/>
    </source>
</evidence>
<dbReference type="OrthoDB" id="6008404at2"/>
<dbReference type="AlphaFoldDB" id="A0A5D4XGV4"/>
<evidence type="ECO:0000313" key="3">
    <source>
        <dbReference type="EMBL" id="TYT23867.1"/>
    </source>
</evidence>
<keyword evidence="4" id="KW-1185">Reference proteome</keyword>
<comment type="caution">
    <text evidence="3">The sequence shown here is derived from an EMBL/GenBank/DDBJ whole genome shotgun (WGS) entry which is preliminary data.</text>
</comment>
<feature type="compositionally biased region" description="Basic and acidic residues" evidence="1">
    <location>
        <begin position="526"/>
        <end position="541"/>
    </location>
</feature>
<accession>A0A5D4XGV4</accession>
<feature type="transmembrane region" description="Helical" evidence="2">
    <location>
        <begin position="99"/>
        <end position="121"/>
    </location>
</feature>
<sequence length="554" mass="59128">MYSSSELIEAVRRSRRKGRSIRPPRPVGQFPPGWDEWFASARVEVRRIAVVAQDLVSVFLARQPVYPRGYRRLNGLQAFARLWRADWRERPAPDRRTRVFAIGTSVLLHMVWLQLMIMFMVGRFPSDEAEAERLGENITQVEFIGEGTPQDEGGGSQQAELTVPQVAASPEPAAAAPAASAPQASPPAPPPSVAEVEPAPEQPPPVAAQPLEVTDTPQPDSDFVLVPPTIDVPRPPVLATPELSAPAPEVRLVEVPTVTPPPQIRPLPRRDVNVPDVRQPELEIVERAVPTPAPEIALRVPRSTTPAIPELQRDGPAVTQREIELRAPRPAAGAAENATDSTAQGTPAASGTAPSSSTEAGGRRQSGQGATPSAATAGAGPASSPAPGALPSPRRGDDWGDSDRNVPGGQSGSPSGLFNADGSPRLAGSAGDVGGGLPPGTITEDFEKIDRRGTWLKRPPIGYEPSAFDRFWVPHETLLQEWVRRSIKEVLIPIPGTGKRIRCTVAMLMLGGACGISDPNMLDVEAEAREPPDVPFKRELQEDQDSLGPAPATP</sequence>
<feature type="region of interest" description="Disordered" evidence="1">
    <location>
        <begin position="295"/>
        <end position="444"/>
    </location>
</feature>
<proteinExistence type="predicted"/>
<feature type="region of interest" description="Disordered" evidence="1">
    <location>
        <begin position="168"/>
        <end position="228"/>
    </location>
</feature>
<evidence type="ECO:0008006" key="5">
    <source>
        <dbReference type="Google" id="ProtNLM"/>
    </source>
</evidence>
<reference evidence="3 4" key="1">
    <citation type="submission" date="2019-08" db="EMBL/GenBank/DDBJ databases">
        <title>Luteimonas viscosus sp. nov., isolated from soil of a sunflower field.</title>
        <authorList>
            <person name="Jianli Z."/>
            <person name="Ying Z."/>
        </authorList>
    </citation>
    <scope>NUCLEOTIDE SEQUENCE [LARGE SCALE GENOMIC DNA]</scope>
    <source>
        <strain evidence="3 4">XBU10</strain>
    </source>
</reference>
<feature type="compositionally biased region" description="Low complexity" evidence="1">
    <location>
        <begin position="345"/>
        <end position="393"/>
    </location>
</feature>
<feature type="compositionally biased region" description="Low complexity" evidence="1">
    <location>
        <begin position="168"/>
        <end position="183"/>
    </location>
</feature>
<evidence type="ECO:0000256" key="1">
    <source>
        <dbReference type="SAM" id="MobiDB-lite"/>
    </source>
</evidence>
<gene>
    <name evidence="3" type="ORF">FZO89_16770</name>
</gene>
<feature type="region of interest" description="Disordered" evidence="1">
    <location>
        <begin position="523"/>
        <end position="554"/>
    </location>
</feature>
<name>A0A5D4XGV4_9GAMM</name>
<evidence type="ECO:0000256" key="2">
    <source>
        <dbReference type="SAM" id="Phobius"/>
    </source>
</evidence>
<dbReference type="EMBL" id="VTFT01000002">
    <property type="protein sequence ID" value="TYT23867.1"/>
    <property type="molecule type" value="Genomic_DNA"/>
</dbReference>
<dbReference type="RefSeq" id="WP_149104567.1">
    <property type="nucleotide sequence ID" value="NZ_VTFT01000002.1"/>
</dbReference>
<organism evidence="3 4">
    <name type="scientific">Luteimonas viscosa</name>
    <dbReference type="NCBI Taxonomy" id="1132694"/>
    <lineage>
        <taxon>Bacteria</taxon>
        <taxon>Pseudomonadati</taxon>
        <taxon>Pseudomonadota</taxon>
        <taxon>Gammaproteobacteria</taxon>
        <taxon>Lysobacterales</taxon>
        <taxon>Lysobacteraceae</taxon>
        <taxon>Luteimonas</taxon>
    </lineage>
</organism>
<protein>
    <recommendedName>
        <fullName evidence="5">Transmembrane repetitive protein</fullName>
    </recommendedName>
</protein>
<keyword evidence="2" id="KW-1133">Transmembrane helix</keyword>
<keyword evidence="2" id="KW-0472">Membrane</keyword>
<keyword evidence="2" id="KW-0812">Transmembrane</keyword>
<dbReference type="Proteomes" id="UP000324973">
    <property type="component" value="Unassembled WGS sequence"/>
</dbReference>